<evidence type="ECO:0000313" key="1">
    <source>
        <dbReference type="EMBL" id="PON48429.1"/>
    </source>
</evidence>
<sequence length="30" mass="3352">MQPPLSPPFMLPPCFTLATPCFEEIGAFRL</sequence>
<evidence type="ECO:0000313" key="2">
    <source>
        <dbReference type="Proteomes" id="UP000237105"/>
    </source>
</evidence>
<gene>
    <name evidence="1" type="ORF">PanWU01x14_237180</name>
</gene>
<reference evidence="2" key="1">
    <citation type="submission" date="2016-06" db="EMBL/GenBank/DDBJ databases">
        <title>Parallel loss of symbiosis genes in relatives of nitrogen-fixing non-legume Parasponia.</title>
        <authorList>
            <person name="Van Velzen R."/>
            <person name="Holmer R."/>
            <person name="Bu F."/>
            <person name="Rutten L."/>
            <person name="Van Zeijl A."/>
            <person name="Liu W."/>
            <person name="Santuari L."/>
            <person name="Cao Q."/>
            <person name="Sharma T."/>
            <person name="Shen D."/>
            <person name="Roswanjaya Y."/>
            <person name="Wardhani T."/>
            <person name="Kalhor M.S."/>
            <person name="Jansen J."/>
            <person name="Van den Hoogen J."/>
            <person name="Gungor B."/>
            <person name="Hartog M."/>
            <person name="Hontelez J."/>
            <person name="Verver J."/>
            <person name="Yang W.-C."/>
            <person name="Schijlen E."/>
            <person name="Repin R."/>
            <person name="Schilthuizen M."/>
            <person name="Schranz E."/>
            <person name="Heidstra R."/>
            <person name="Miyata K."/>
            <person name="Fedorova E."/>
            <person name="Kohlen W."/>
            <person name="Bisseling T."/>
            <person name="Smit S."/>
            <person name="Geurts R."/>
        </authorList>
    </citation>
    <scope>NUCLEOTIDE SEQUENCE [LARGE SCALE GENOMIC DNA]</scope>
    <source>
        <strain evidence="2">cv. WU1-14</strain>
    </source>
</reference>
<name>A0A2P5BHZ9_PARAD</name>
<dbReference type="Proteomes" id="UP000237105">
    <property type="component" value="Unassembled WGS sequence"/>
</dbReference>
<comment type="caution">
    <text evidence="1">The sequence shown here is derived from an EMBL/GenBank/DDBJ whole genome shotgun (WGS) entry which is preliminary data.</text>
</comment>
<proteinExistence type="predicted"/>
<dbReference type="EMBL" id="JXTB01000277">
    <property type="protein sequence ID" value="PON48429.1"/>
    <property type="molecule type" value="Genomic_DNA"/>
</dbReference>
<protein>
    <submittedName>
        <fullName evidence="1">Uncharacterized protein</fullName>
    </submittedName>
</protein>
<keyword evidence="2" id="KW-1185">Reference proteome</keyword>
<organism evidence="1 2">
    <name type="scientific">Parasponia andersonii</name>
    <name type="common">Sponia andersonii</name>
    <dbReference type="NCBI Taxonomy" id="3476"/>
    <lineage>
        <taxon>Eukaryota</taxon>
        <taxon>Viridiplantae</taxon>
        <taxon>Streptophyta</taxon>
        <taxon>Embryophyta</taxon>
        <taxon>Tracheophyta</taxon>
        <taxon>Spermatophyta</taxon>
        <taxon>Magnoliopsida</taxon>
        <taxon>eudicotyledons</taxon>
        <taxon>Gunneridae</taxon>
        <taxon>Pentapetalae</taxon>
        <taxon>rosids</taxon>
        <taxon>fabids</taxon>
        <taxon>Rosales</taxon>
        <taxon>Cannabaceae</taxon>
        <taxon>Parasponia</taxon>
    </lineage>
</organism>
<accession>A0A2P5BHZ9</accession>
<dbReference type="AlphaFoldDB" id="A0A2P5BHZ9"/>